<evidence type="ECO:0000313" key="6">
    <source>
        <dbReference type="Proteomes" id="UP001217089"/>
    </source>
</evidence>
<proteinExistence type="predicted"/>
<dbReference type="PRINTS" id="PR00092">
    <property type="entry name" value="TYROSINASE"/>
</dbReference>
<keyword evidence="6" id="KW-1185">Reference proteome</keyword>
<keyword evidence="1" id="KW-0479">Metal-binding</keyword>
<keyword evidence="2" id="KW-0186">Copper</keyword>
<dbReference type="Pfam" id="PF00264">
    <property type="entry name" value="Tyrosinase"/>
    <property type="match status" value="1"/>
</dbReference>
<dbReference type="Gene3D" id="1.10.1280.10">
    <property type="entry name" value="Di-copper center containing domain from catechol oxidase"/>
    <property type="match status" value="1"/>
</dbReference>
<protein>
    <recommendedName>
        <fullName evidence="3 4">Tyrosinase copper-binding domain-containing protein</fullName>
    </recommendedName>
</protein>
<evidence type="ECO:0000256" key="1">
    <source>
        <dbReference type="ARBA" id="ARBA00022723"/>
    </source>
</evidence>
<sequence>MWRHSVPPNKYDALASLHHFNTAEGAHGGPGFLGWHRVYVILFENALRQEVANVTLPFWDSTLDAALPDPRRSITWSPLFLGNGQGRVRTGPFANFNTPFGQLRRNIGSDRRLMNANDIRNVMSRRWLWEISNPSAADRYNLELLHNHVHVWVGEQMSRIESSSYDPAFFVHHAFVDCLWEEFRQQQRSRGINPGRDYPRIVGENTHQPLVNMGLGRLMMIDGVNEIYTRRIYRCDRRPTCVQNSNTCGSPYLRCDWTRRQCLPLIMRVRPIVQRVPWWRRWRTASNDLNSVPIMFG</sequence>
<feature type="domain" description="Tyrosinase copper-binding" evidence="3">
    <location>
        <begin position="27"/>
        <end position="44"/>
    </location>
</feature>
<reference evidence="5 6" key="1">
    <citation type="submission" date="2022-12" db="EMBL/GenBank/DDBJ databases">
        <title>Chromosome-level genome of Tegillarca granosa.</title>
        <authorList>
            <person name="Kim J."/>
        </authorList>
    </citation>
    <scope>NUCLEOTIDE SEQUENCE [LARGE SCALE GENOMIC DNA]</scope>
    <source>
        <strain evidence="5">Teg-2019</strain>
        <tissue evidence="5">Adductor muscle</tissue>
    </source>
</reference>
<dbReference type="PANTHER" id="PTHR11474">
    <property type="entry name" value="TYROSINASE FAMILY MEMBER"/>
    <property type="match status" value="1"/>
</dbReference>
<dbReference type="PANTHER" id="PTHR11474:SF126">
    <property type="entry name" value="TYROSINASE-LIKE PROTEIN TYR-1-RELATED"/>
    <property type="match status" value="1"/>
</dbReference>
<evidence type="ECO:0000313" key="5">
    <source>
        <dbReference type="EMBL" id="KAJ8303612.1"/>
    </source>
</evidence>
<name>A0ABQ9EJ71_TEGGR</name>
<dbReference type="InterPro" id="IPR050316">
    <property type="entry name" value="Tyrosinase/Hemocyanin"/>
</dbReference>
<dbReference type="InterPro" id="IPR008922">
    <property type="entry name" value="Di-copper_centre_dom_sf"/>
</dbReference>
<gene>
    <name evidence="5" type="ORF">KUTeg_020008</name>
</gene>
<evidence type="ECO:0000259" key="4">
    <source>
        <dbReference type="PROSITE" id="PS00498"/>
    </source>
</evidence>
<organism evidence="5 6">
    <name type="scientific">Tegillarca granosa</name>
    <name type="common">Malaysian cockle</name>
    <name type="synonym">Anadara granosa</name>
    <dbReference type="NCBI Taxonomy" id="220873"/>
    <lineage>
        <taxon>Eukaryota</taxon>
        <taxon>Metazoa</taxon>
        <taxon>Spiralia</taxon>
        <taxon>Lophotrochozoa</taxon>
        <taxon>Mollusca</taxon>
        <taxon>Bivalvia</taxon>
        <taxon>Autobranchia</taxon>
        <taxon>Pteriomorphia</taxon>
        <taxon>Arcoida</taxon>
        <taxon>Arcoidea</taxon>
        <taxon>Arcidae</taxon>
        <taxon>Tegillarca</taxon>
    </lineage>
</organism>
<evidence type="ECO:0000259" key="3">
    <source>
        <dbReference type="PROSITE" id="PS00497"/>
    </source>
</evidence>
<dbReference type="EMBL" id="JARBDR010000917">
    <property type="protein sequence ID" value="KAJ8303612.1"/>
    <property type="molecule type" value="Genomic_DNA"/>
</dbReference>
<dbReference type="PROSITE" id="PS00497">
    <property type="entry name" value="TYROSINASE_1"/>
    <property type="match status" value="1"/>
</dbReference>
<accession>A0ABQ9EJ71</accession>
<dbReference type="SUPFAM" id="SSF48056">
    <property type="entry name" value="Di-copper centre-containing domain"/>
    <property type="match status" value="1"/>
</dbReference>
<evidence type="ECO:0000256" key="2">
    <source>
        <dbReference type="ARBA" id="ARBA00023008"/>
    </source>
</evidence>
<feature type="domain" description="Tyrosinase copper-binding" evidence="4">
    <location>
        <begin position="166"/>
        <end position="177"/>
    </location>
</feature>
<dbReference type="InterPro" id="IPR002227">
    <property type="entry name" value="Tyrosinase_Cu-bd"/>
</dbReference>
<dbReference type="Proteomes" id="UP001217089">
    <property type="component" value="Unassembled WGS sequence"/>
</dbReference>
<dbReference type="PROSITE" id="PS00498">
    <property type="entry name" value="TYROSINASE_2"/>
    <property type="match status" value="1"/>
</dbReference>
<comment type="caution">
    <text evidence="5">The sequence shown here is derived from an EMBL/GenBank/DDBJ whole genome shotgun (WGS) entry which is preliminary data.</text>
</comment>